<evidence type="ECO:0000256" key="9">
    <source>
        <dbReference type="RuleBase" id="RU361166"/>
    </source>
</evidence>
<feature type="active site" evidence="8">
    <location>
        <position position="523"/>
    </location>
</feature>
<proteinExistence type="inferred from homology"/>
<keyword evidence="5 8" id="KW-0119">Carbohydrate metabolism</keyword>
<dbReference type="InterPro" id="IPR018221">
    <property type="entry name" value="Glyco_hydro_9_His_AS"/>
</dbReference>
<evidence type="ECO:0000256" key="6">
    <source>
        <dbReference type="ARBA" id="ARBA00023295"/>
    </source>
</evidence>
<dbReference type="InterPro" id="IPR012341">
    <property type="entry name" value="6hp_glycosidase-like_sf"/>
</dbReference>
<dbReference type="InterPro" id="IPR008928">
    <property type="entry name" value="6-hairpin_glycosidase_sf"/>
</dbReference>
<reference evidence="10 11" key="1">
    <citation type="submission" date="2017-11" db="EMBL/GenBank/DDBJ databases">
        <title>De-novo sequencing of pomegranate (Punica granatum L.) genome.</title>
        <authorList>
            <person name="Akparov Z."/>
            <person name="Amiraslanov A."/>
            <person name="Hajiyeva S."/>
            <person name="Abbasov M."/>
            <person name="Kaur K."/>
            <person name="Hamwieh A."/>
            <person name="Solovyev V."/>
            <person name="Salamov A."/>
            <person name="Braich B."/>
            <person name="Kosarev P."/>
            <person name="Mahmoud A."/>
            <person name="Hajiyev E."/>
            <person name="Babayeva S."/>
            <person name="Izzatullayeva V."/>
            <person name="Mammadov A."/>
            <person name="Mammadov A."/>
            <person name="Sharifova S."/>
            <person name="Ojaghi J."/>
            <person name="Eynullazada K."/>
            <person name="Bayramov B."/>
            <person name="Abdulazimova A."/>
            <person name="Shahmuradov I."/>
        </authorList>
    </citation>
    <scope>NUCLEOTIDE SEQUENCE [LARGE SCALE GENOMIC DNA]</scope>
    <source>
        <strain evidence="11">cv. AG2017</strain>
        <tissue evidence="10">Leaf</tissue>
    </source>
</reference>
<accession>A0A2I0JMG4</accession>
<sequence length="621" mass="69171">MPTSSFSVGSPSHTSVSNSDHLHQVRFVHCVSEAGRLLPSDSRWNSIELNFNFAPQSSLAYESIPSRYAKSVDYDLVITDMKHFRRFLCITFLIILLVFALLLLAAFLPRHHRHHSDRKNLTLAVNQALTFFDAQKSGYYPKTSPVKFRGNSGLEDGNWDDVHANLSGGFYDSGNNIKFSFPTAYTVTLLSWSVIEYYEKYEDIGELDHVKDIIRWGSDYLLQLFIPPNATSSGVLYSQVGGANSGTDDDISCWQRPEDMTYPRAVSYCDLSASDLAGEIVAGLSAASILFKNETDYRIRLIAAAESLFELSTKNPKVQGAYTAADECGGQARPFYNSTSFKDELVWGGTWLFFATGNTSYLDYATTNFGSAIQEERVAEKGLFYWNNKVLANAVLLTRLLYFRDPGYPFEETLALSSNMTDLLICSYLLDGYYKKTPGGLILLNPDYGSSLELAATASFLSKLKRDYLDVIGKAGGRCDNGAFSRQMLQSFSLSQINYILGDNPTKMSYMVGFGHQYPTQVHHRSASIPWDGQPHSCDAGQSWLHSASPNPNILLGALVSGPDQWDNFLDVRNKPWYTEPSISRNAGLVAALIALHDPPHHSAYLGIDQMGMFDKIRARD</sequence>
<evidence type="ECO:0000256" key="3">
    <source>
        <dbReference type="ARBA" id="ARBA00022801"/>
    </source>
</evidence>
<dbReference type="OrthoDB" id="10257085at2759"/>
<comment type="similarity">
    <text evidence="2 8 9">Belongs to the glycosyl hydrolase 9 (cellulase E) family.</text>
</comment>
<keyword evidence="11" id="KW-1185">Reference proteome</keyword>
<dbReference type="GO" id="GO:0030245">
    <property type="term" value="P:cellulose catabolic process"/>
    <property type="evidence" value="ECO:0007669"/>
    <property type="project" value="UniProtKB-KW"/>
</dbReference>
<comment type="catalytic activity">
    <reaction evidence="1 9">
        <text>Endohydrolysis of (1-&gt;4)-beta-D-glucosidic linkages in cellulose, lichenin and cereal beta-D-glucans.</text>
        <dbReference type="EC" id="3.2.1.4"/>
    </reaction>
</comment>
<dbReference type="GeneID" id="116205628"/>
<protein>
    <recommendedName>
        <fullName evidence="9">Endoglucanase</fullName>
        <ecNumber evidence="9">3.2.1.4</ecNumber>
    </recommendedName>
</protein>
<keyword evidence="7 8" id="KW-0624">Polysaccharide degradation</keyword>
<evidence type="ECO:0000313" key="10">
    <source>
        <dbReference type="EMBL" id="PKI57468.1"/>
    </source>
</evidence>
<dbReference type="Proteomes" id="UP000233551">
    <property type="component" value="Unassembled WGS sequence"/>
</dbReference>
<dbReference type="EMBL" id="PGOL01001505">
    <property type="protein sequence ID" value="PKI57468.1"/>
    <property type="molecule type" value="Genomic_DNA"/>
</dbReference>
<dbReference type="PROSITE" id="PS00592">
    <property type="entry name" value="GH9_2"/>
    <property type="match status" value="1"/>
</dbReference>
<evidence type="ECO:0000313" key="11">
    <source>
        <dbReference type="Proteomes" id="UP000233551"/>
    </source>
</evidence>
<name>A0A2I0JMG4_PUNGR</name>
<evidence type="ECO:0000256" key="2">
    <source>
        <dbReference type="ARBA" id="ARBA00007072"/>
    </source>
</evidence>
<dbReference type="Pfam" id="PF00759">
    <property type="entry name" value="Glyco_hydro_9"/>
    <property type="match status" value="1"/>
</dbReference>
<dbReference type="SUPFAM" id="SSF48208">
    <property type="entry name" value="Six-hairpin glycosidases"/>
    <property type="match status" value="1"/>
</dbReference>
<keyword evidence="6 8" id="KW-0326">Glycosidase</keyword>
<gene>
    <name evidence="10" type="ORF">CRG98_022119</name>
</gene>
<evidence type="ECO:0000256" key="5">
    <source>
        <dbReference type="ARBA" id="ARBA00023277"/>
    </source>
</evidence>
<evidence type="ECO:0000256" key="4">
    <source>
        <dbReference type="ARBA" id="ARBA00023001"/>
    </source>
</evidence>
<keyword evidence="3 8" id="KW-0378">Hydrolase</keyword>
<dbReference type="AlphaFoldDB" id="A0A2I0JMG4"/>
<dbReference type="PANTHER" id="PTHR22298">
    <property type="entry name" value="ENDO-1,4-BETA-GLUCANASE"/>
    <property type="match status" value="1"/>
</dbReference>
<comment type="caution">
    <text evidence="10">The sequence shown here is derived from an EMBL/GenBank/DDBJ whole genome shotgun (WGS) entry which is preliminary data.</text>
</comment>
<evidence type="ECO:0000256" key="8">
    <source>
        <dbReference type="PROSITE-ProRule" id="PRU10059"/>
    </source>
</evidence>
<organism evidence="10 11">
    <name type="scientific">Punica granatum</name>
    <name type="common">Pomegranate</name>
    <dbReference type="NCBI Taxonomy" id="22663"/>
    <lineage>
        <taxon>Eukaryota</taxon>
        <taxon>Viridiplantae</taxon>
        <taxon>Streptophyta</taxon>
        <taxon>Embryophyta</taxon>
        <taxon>Tracheophyta</taxon>
        <taxon>Spermatophyta</taxon>
        <taxon>Magnoliopsida</taxon>
        <taxon>eudicotyledons</taxon>
        <taxon>Gunneridae</taxon>
        <taxon>Pentapetalae</taxon>
        <taxon>rosids</taxon>
        <taxon>malvids</taxon>
        <taxon>Myrtales</taxon>
        <taxon>Lythraceae</taxon>
        <taxon>Punica</taxon>
    </lineage>
</organism>
<dbReference type="STRING" id="22663.A0A2I0JMG4"/>
<keyword evidence="4 9" id="KW-0136">Cellulose degradation</keyword>
<dbReference type="GO" id="GO:0008810">
    <property type="term" value="F:cellulase activity"/>
    <property type="evidence" value="ECO:0007669"/>
    <property type="project" value="UniProtKB-EC"/>
</dbReference>
<dbReference type="InterPro" id="IPR001701">
    <property type="entry name" value="Glyco_hydro_9"/>
</dbReference>
<dbReference type="EC" id="3.2.1.4" evidence="9"/>
<evidence type="ECO:0000256" key="1">
    <source>
        <dbReference type="ARBA" id="ARBA00000966"/>
    </source>
</evidence>
<evidence type="ECO:0000256" key="7">
    <source>
        <dbReference type="ARBA" id="ARBA00023326"/>
    </source>
</evidence>
<dbReference type="Gene3D" id="1.50.10.10">
    <property type="match status" value="1"/>
</dbReference>